<dbReference type="SUPFAM" id="SSF47413">
    <property type="entry name" value="lambda repressor-like DNA-binding domains"/>
    <property type="match status" value="1"/>
</dbReference>
<dbReference type="EMBL" id="CAEZUA010000018">
    <property type="protein sequence ID" value="CAB4585340.1"/>
    <property type="molecule type" value="Genomic_DNA"/>
</dbReference>
<keyword evidence="2" id="KW-0238">DNA-binding</keyword>
<sequence length="340" mass="36735">MPEETFTGNITIRDVAARAGVALSSVSRVMSGHPDVSPAMRARVEEAVAALGYEPDLLAQSLRSGSTRTIGFIIRDISNPLYALIARACEQELRRHGYSMILMNSDGSIETESKNFLLLRRRRVDGVIASLVAEDSPSVKKTIVSLRAPLVLLDREVKGLQASAVITDHHDGVYEATKHLLDAGHTKISFLTGAENVYSTRNRMSGFKQAFADAGKEINEALLALGGFDAEYAFVHTRTLMAKKPRPTALITGGIGSTSGALRALNEMGIKIGKDLAFVALDEWPLFDVFSPQISSVYRDAKAIGAEAAHLMLEVLKGGPQKESVMETKFTARFSSEGGL</sequence>
<dbReference type="Pfam" id="PF00356">
    <property type="entry name" value="LacI"/>
    <property type="match status" value="1"/>
</dbReference>
<dbReference type="CDD" id="cd01392">
    <property type="entry name" value="HTH_LacI"/>
    <property type="match status" value="1"/>
</dbReference>
<organism evidence="5">
    <name type="scientific">freshwater metagenome</name>
    <dbReference type="NCBI Taxonomy" id="449393"/>
    <lineage>
        <taxon>unclassified sequences</taxon>
        <taxon>metagenomes</taxon>
        <taxon>ecological metagenomes</taxon>
    </lineage>
</organism>
<dbReference type="EMBL" id="CAFBPG010000028">
    <property type="protein sequence ID" value="CAB5007947.1"/>
    <property type="molecule type" value="Genomic_DNA"/>
</dbReference>
<dbReference type="InterPro" id="IPR010982">
    <property type="entry name" value="Lambda_DNA-bd_dom_sf"/>
</dbReference>
<accession>A0A6J6F9F3</accession>
<dbReference type="Gene3D" id="1.10.260.40">
    <property type="entry name" value="lambda repressor-like DNA-binding domains"/>
    <property type="match status" value="1"/>
</dbReference>
<protein>
    <submittedName>
        <fullName evidence="5">Unannotated protein</fullName>
    </submittedName>
</protein>
<evidence type="ECO:0000256" key="2">
    <source>
        <dbReference type="ARBA" id="ARBA00023125"/>
    </source>
</evidence>
<dbReference type="SUPFAM" id="SSF53822">
    <property type="entry name" value="Periplasmic binding protein-like I"/>
    <property type="match status" value="1"/>
</dbReference>
<dbReference type="Pfam" id="PF00532">
    <property type="entry name" value="Peripla_BP_1"/>
    <property type="match status" value="1"/>
</dbReference>
<name>A0A6J6F9F3_9ZZZZ</name>
<keyword evidence="1" id="KW-0805">Transcription regulation</keyword>
<dbReference type="InterPro" id="IPR001761">
    <property type="entry name" value="Peripla_BP/Lac1_sug-bd_dom"/>
</dbReference>
<dbReference type="EMBL" id="CAFBQZ010000008">
    <property type="protein sequence ID" value="CAB5070424.1"/>
    <property type="molecule type" value="Genomic_DNA"/>
</dbReference>
<evidence type="ECO:0000313" key="5">
    <source>
        <dbReference type="EMBL" id="CAB4585340.1"/>
    </source>
</evidence>
<dbReference type="Gene3D" id="3.40.50.2300">
    <property type="match status" value="2"/>
</dbReference>
<dbReference type="SMART" id="SM00354">
    <property type="entry name" value="HTH_LACI"/>
    <property type="match status" value="1"/>
</dbReference>
<evidence type="ECO:0000313" key="11">
    <source>
        <dbReference type="EMBL" id="CAB4899046.1"/>
    </source>
</evidence>
<dbReference type="CDD" id="cd06267">
    <property type="entry name" value="PBP1_LacI_sugar_binding-like"/>
    <property type="match status" value="1"/>
</dbReference>
<gene>
    <name evidence="5" type="ORF">UFOPK1773_00445</name>
    <name evidence="6" type="ORF">UFOPK2288_00282</name>
    <name evidence="7" type="ORF">UFOPK2589_00376</name>
    <name evidence="8" type="ORF">UFOPK2931_00244</name>
    <name evidence="9" type="ORF">UFOPK3056_00348</name>
    <name evidence="10" type="ORF">UFOPK3287_00160</name>
    <name evidence="11" type="ORF">UFOPK3558_00583</name>
    <name evidence="12" type="ORF">UFOPK3916_00344</name>
    <name evidence="13" type="ORF">UFOPK4074_00474</name>
    <name evidence="14" type="ORF">UFOPK4372_00231</name>
</gene>
<evidence type="ECO:0000313" key="12">
    <source>
        <dbReference type="EMBL" id="CAB4970352.1"/>
    </source>
</evidence>
<dbReference type="EMBL" id="CAFBJH010000005">
    <property type="protein sequence ID" value="CAB4847616.1"/>
    <property type="molecule type" value="Genomic_DNA"/>
</dbReference>
<evidence type="ECO:0000313" key="8">
    <source>
        <dbReference type="EMBL" id="CAB4772819.1"/>
    </source>
</evidence>
<evidence type="ECO:0000313" key="6">
    <source>
        <dbReference type="EMBL" id="CAB4658622.1"/>
    </source>
</evidence>
<dbReference type="EMBL" id="CAEZZZ010000006">
    <property type="protein sequence ID" value="CAB4772819.1"/>
    <property type="molecule type" value="Genomic_DNA"/>
</dbReference>
<reference evidence="5" key="1">
    <citation type="submission" date="2020-05" db="EMBL/GenBank/DDBJ databases">
        <authorList>
            <person name="Chiriac C."/>
            <person name="Salcher M."/>
            <person name="Ghai R."/>
            <person name="Kavagutti S V."/>
        </authorList>
    </citation>
    <scope>NUCLEOTIDE SEQUENCE</scope>
</reference>
<dbReference type="AlphaFoldDB" id="A0A6J6F9F3"/>
<dbReference type="GO" id="GO:0003700">
    <property type="term" value="F:DNA-binding transcription factor activity"/>
    <property type="evidence" value="ECO:0007669"/>
    <property type="project" value="TreeGrafter"/>
</dbReference>
<evidence type="ECO:0000313" key="14">
    <source>
        <dbReference type="EMBL" id="CAB5070424.1"/>
    </source>
</evidence>
<keyword evidence="3" id="KW-0804">Transcription</keyword>
<evidence type="ECO:0000256" key="1">
    <source>
        <dbReference type="ARBA" id="ARBA00023015"/>
    </source>
</evidence>
<evidence type="ECO:0000313" key="7">
    <source>
        <dbReference type="EMBL" id="CAB4692828.1"/>
    </source>
</evidence>
<dbReference type="EMBL" id="CAEZXT010000014">
    <property type="protein sequence ID" value="CAB4692828.1"/>
    <property type="molecule type" value="Genomic_DNA"/>
</dbReference>
<dbReference type="PANTHER" id="PTHR30146">
    <property type="entry name" value="LACI-RELATED TRANSCRIPTIONAL REPRESSOR"/>
    <property type="match status" value="1"/>
</dbReference>
<dbReference type="PANTHER" id="PTHR30146:SF109">
    <property type="entry name" value="HTH-TYPE TRANSCRIPTIONAL REGULATOR GALS"/>
    <property type="match status" value="1"/>
</dbReference>
<proteinExistence type="predicted"/>
<evidence type="ECO:0000259" key="4">
    <source>
        <dbReference type="PROSITE" id="PS50932"/>
    </source>
</evidence>
<feature type="domain" description="HTH lacI-type" evidence="4">
    <location>
        <begin position="10"/>
        <end position="64"/>
    </location>
</feature>
<evidence type="ECO:0000313" key="10">
    <source>
        <dbReference type="EMBL" id="CAB4847616.1"/>
    </source>
</evidence>
<dbReference type="EMBL" id="CAEZWS010000008">
    <property type="protein sequence ID" value="CAB4658622.1"/>
    <property type="molecule type" value="Genomic_DNA"/>
</dbReference>
<dbReference type="InterPro" id="IPR000843">
    <property type="entry name" value="HTH_LacI"/>
</dbReference>
<dbReference type="EMBL" id="CAFBOE010000015">
    <property type="protein sequence ID" value="CAB4970352.1"/>
    <property type="molecule type" value="Genomic_DNA"/>
</dbReference>
<dbReference type="EMBL" id="CAFBMI010000037">
    <property type="protein sequence ID" value="CAB4899046.1"/>
    <property type="molecule type" value="Genomic_DNA"/>
</dbReference>
<dbReference type="PROSITE" id="PS50932">
    <property type="entry name" value="HTH_LACI_2"/>
    <property type="match status" value="1"/>
</dbReference>
<evidence type="ECO:0000313" key="9">
    <source>
        <dbReference type="EMBL" id="CAB4798576.1"/>
    </source>
</evidence>
<evidence type="ECO:0000313" key="13">
    <source>
        <dbReference type="EMBL" id="CAB5007947.1"/>
    </source>
</evidence>
<dbReference type="GO" id="GO:0000976">
    <property type="term" value="F:transcription cis-regulatory region binding"/>
    <property type="evidence" value="ECO:0007669"/>
    <property type="project" value="TreeGrafter"/>
</dbReference>
<dbReference type="EMBL" id="CAFAAR010000017">
    <property type="protein sequence ID" value="CAB4798576.1"/>
    <property type="molecule type" value="Genomic_DNA"/>
</dbReference>
<evidence type="ECO:0000256" key="3">
    <source>
        <dbReference type="ARBA" id="ARBA00023163"/>
    </source>
</evidence>
<dbReference type="InterPro" id="IPR028082">
    <property type="entry name" value="Peripla_BP_I"/>
</dbReference>